<keyword evidence="2" id="KW-1185">Reference proteome</keyword>
<proteinExistence type="predicted"/>
<dbReference type="Proteomes" id="UP000290289">
    <property type="component" value="Chromosome 1"/>
</dbReference>
<organism evidence="1 2">
    <name type="scientific">Malus domestica</name>
    <name type="common">Apple</name>
    <name type="synonym">Pyrus malus</name>
    <dbReference type="NCBI Taxonomy" id="3750"/>
    <lineage>
        <taxon>Eukaryota</taxon>
        <taxon>Viridiplantae</taxon>
        <taxon>Streptophyta</taxon>
        <taxon>Embryophyta</taxon>
        <taxon>Tracheophyta</taxon>
        <taxon>Spermatophyta</taxon>
        <taxon>Magnoliopsida</taxon>
        <taxon>eudicotyledons</taxon>
        <taxon>Gunneridae</taxon>
        <taxon>Pentapetalae</taxon>
        <taxon>rosids</taxon>
        <taxon>fabids</taxon>
        <taxon>Rosales</taxon>
        <taxon>Rosaceae</taxon>
        <taxon>Amygdaloideae</taxon>
        <taxon>Maleae</taxon>
        <taxon>Malus</taxon>
    </lineage>
</organism>
<name>A0A498KSR6_MALDO</name>
<accession>A0A498KSR6</accession>
<protein>
    <submittedName>
        <fullName evidence="1">Uncharacterized protein</fullName>
    </submittedName>
</protein>
<evidence type="ECO:0000313" key="2">
    <source>
        <dbReference type="Proteomes" id="UP000290289"/>
    </source>
</evidence>
<gene>
    <name evidence="1" type="ORF">DVH24_034111</name>
</gene>
<dbReference type="AlphaFoldDB" id="A0A498KSR6"/>
<comment type="caution">
    <text evidence="1">The sequence shown here is derived from an EMBL/GenBank/DDBJ whole genome shotgun (WGS) entry which is preliminary data.</text>
</comment>
<sequence>MPGEASTHDQDVFSFYEDEQHSNGFEEAATKASRCELTNFGFVNHIHKQQQPWRRCKSSWSLRQNLLLRVLLRSLYNCLWSSAAFTVLVH</sequence>
<reference evidence="1 2" key="1">
    <citation type="submission" date="2018-10" db="EMBL/GenBank/DDBJ databases">
        <title>A high-quality apple genome assembly.</title>
        <authorList>
            <person name="Hu J."/>
        </authorList>
    </citation>
    <scope>NUCLEOTIDE SEQUENCE [LARGE SCALE GENOMIC DNA]</scope>
    <source>
        <strain evidence="2">cv. HFTH1</strain>
        <tissue evidence="1">Young leaf</tissue>
    </source>
</reference>
<dbReference type="EMBL" id="RDQH01000327">
    <property type="protein sequence ID" value="RXI09494.1"/>
    <property type="molecule type" value="Genomic_DNA"/>
</dbReference>
<evidence type="ECO:0000313" key="1">
    <source>
        <dbReference type="EMBL" id="RXI09494.1"/>
    </source>
</evidence>